<dbReference type="PANTHER" id="PTHR12147:SF26">
    <property type="entry name" value="PEPTIDASE M28 DOMAIN-CONTAINING PROTEIN"/>
    <property type="match status" value="1"/>
</dbReference>
<dbReference type="EMBL" id="JAPFQI010000008">
    <property type="protein sequence ID" value="MCW8086280.1"/>
    <property type="molecule type" value="Genomic_DNA"/>
</dbReference>
<accession>A0ABT3NVU0</accession>
<comment type="caution">
    <text evidence="2">The sequence shown here is derived from an EMBL/GenBank/DDBJ whole genome shotgun (WGS) entry which is preliminary data.</text>
</comment>
<protein>
    <submittedName>
        <fullName evidence="2">M28 family metallopeptidase</fullName>
    </submittedName>
</protein>
<organism evidence="2 3">
    <name type="scientific">Sabulicella glaciei</name>
    <dbReference type="NCBI Taxonomy" id="2984948"/>
    <lineage>
        <taxon>Bacteria</taxon>
        <taxon>Pseudomonadati</taxon>
        <taxon>Pseudomonadota</taxon>
        <taxon>Alphaproteobacteria</taxon>
        <taxon>Acetobacterales</taxon>
        <taxon>Acetobacteraceae</taxon>
        <taxon>Sabulicella</taxon>
    </lineage>
</organism>
<keyword evidence="3" id="KW-1185">Reference proteome</keyword>
<dbReference type="Pfam" id="PF04389">
    <property type="entry name" value="Peptidase_M28"/>
    <property type="match status" value="1"/>
</dbReference>
<name>A0ABT3NVU0_9PROT</name>
<dbReference type="InterPro" id="IPR045175">
    <property type="entry name" value="M28_fam"/>
</dbReference>
<evidence type="ECO:0000313" key="3">
    <source>
        <dbReference type="Proteomes" id="UP001526430"/>
    </source>
</evidence>
<dbReference type="Gene3D" id="3.50.30.30">
    <property type="match status" value="1"/>
</dbReference>
<evidence type="ECO:0000259" key="1">
    <source>
        <dbReference type="Pfam" id="PF04389"/>
    </source>
</evidence>
<dbReference type="InterPro" id="IPR007484">
    <property type="entry name" value="Peptidase_M28"/>
</dbReference>
<dbReference type="PANTHER" id="PTHR12147">
    <property type="entry name" value="METALLOPEPTIDASE M28 FAMILY MEMBER"/>
    <property type="match status" value="1"/>
</dbReference>
<gene>
    <name evidence="2" type="ORF">OF850_11625</name>
</gene>
<dbReference type="Proteomes" id="UP001526430">
    <property type="component" value="Unassembled WGS sequence"/>
</dbReference>
<feature type="domain" description="Peptidase M28" evidence="1">
    <location>
        <begin position="207"/>
        <end position="387"/>
    </location>
</feature>
<dbReference type="RefSeq" id="WP_301590278.1">
    <property type="nucleotide sequence ID" value="NZ_JAPFQI010000008.1"/>
</dbReference>
<proteinExistence type="predicted"/>
<dbReference type="Gene3D" id="3.40.630.10">
    <property type="entry name" value="Zn peptidases"/>
    <property type="match status" value="1"/>
</dbReference>
<dbReference type="SUPFAM" id="SSF53187">
    <property type="entry name" value="Zn-dependent exopeptidases"/>
    <property type="match status" value="1"/>
</dbReference>
<reference evidence="2 3" key="1">
    <citation type="submission" date="2022-10" db="EMBL/GenBank/DDBJ databases">
        <title>Roseococcus glaciei nov., sp. nov., isolated from glacier.</title>
        <authorList>
            <person name="Liu Q."/>
            <person name="Xin Y.-H."/>
        </authorList>
    </citation>
    <scope>NUCLEOTIDE SEQUENCE [LARGE SCALE GENOMIC DNA]</scope>
    <source>
        <strain evidence="2 3">MDT2-1-1</strain>
    </source>
</reference>
<evidence type="ECO:0000313" key="2">
    <source>
        <dbReference type="EMBL" id="MCW8086280.1"/>
    </source>
</evidence>
<sequence>MSRDAFLARLGADPDLRADWDAICGIGGRLQGSESCERAFDLVAERLGQLGPVEVARTRYMGWTPGEARIEAGGEAIPCLPLNGAAGTGGEWRDWEILDLSRGLPEDFRRAGDAPRGRAVLLRHEFPFGTDTVHRRVKLRVAEEAGAAAAIMVQPLPGIGPVTGGANDCPLPGFGVGVEGARAMLAAGRARFLQSGTHGIATARHLILDLPGRGPGRVVLSAHLDGHAPGESAMDNASGVAALLALGRAARPFLSAFEHGLTLCIFGAEEWSLSGSRAWLAGLARDRVAAMGANLNLDTVVGSARLTALTSGFPALSQAVRQVAGPEMGIHETLMVNSDHANFAALGIPSLRLIAGFNEPDSPVARLLTAGDRRDAVPQGQLEAAAKVAGAILWALLERDAAAMAALREGAADARAAVRILSPLPPQE</sequence>